<evidence type="ECO:0000313" key="12">
    <source>
        <dbReference type="Proteomes" id="UP000009022"/>
    </source>
</evidence>
<dbReference type="PANTHER" id="PTHR24235">
    <property type="entry name" value="NEUROPEPTIDE Y RECEPTOR"/>
    <property type="match status" value="1"/>
</dbReference>
<feature type="transmembrane region" description="Helical" evidence="9">
    <location>
        <begin position="179"/>
        <end position="202"/>
    </location>
</feature>
<feature type="domain" description="G-protein coupled receptors family 1 profile" evidence="10">
    <location>
        <begin position="35"/>
        <end position="296"/>
    </location>
</feature>
<dbReference type="KEGG" id="tad:TRIADDRAFT_52809"/>
<comment type="similarity">
    <text evidence="8">Belongs to the G-protein coupled receptor 1 family.</text>
</comment>
<feature type="transmembrane region" description="Helical" evidence="9">
    <location>
        <begin position="61"/>
        <end position="82"/>
    </location>
</feature>
<evidence type="ECO:0000256" key="1">
    <source>
        <dbReference type="ARBA" id="ARBA00004141"/>
    </source>
</evidence>
<dbReference type="InterPro" id="IPR017452">
    <property type="entry name" value="GPCR_Rhodpsn_7TM"/>
</dbReference>
<dbReference type="PROSITE" id="PS50262">
    <property type="entry name" value="G_PROTEIN_RECEP_F1_2"/>
    <property type="match status" value="1"/>
</dbReference>
<feature type="transmembrane region" description="Helical" evidence="9">
    <location>
        <begin position="235"/>
        <end position="260"/>
    </location>
</feature>
<dbReference type="InterPro" id="IPR000276">
    <property type="entry name" value="GPCR_Rhodpsn"/>
</dbReference>
<dbReference type="Proteomes" id="UP000009022">
    <property type="component" value="Unassembled WGS sequence"/>
</dbReference>
<name>B3RKL0_TRIAD</name>
<dbReference type="FunFam" id="1.20.1070.10:FF:000278">
    <property type="entry name" value="Trace amine-associated receptor 1"/>
    <property type="match status" value="1"/>
</dbReference>
<dbReference type="PRINTS" id="PR00237">
    <property type="entry name" value="GPCRRHODOPSN"/>
</dbReference>
<keyword evidence="5 9" id="KW-0472">Membrane</keyword>
<dbReference type="HOGENOM" id="CLU_054463_0_0_1"/>
<evidence type="ECO:0000259" key="10">
    <source>
        <dbReference type="PROSITE" id="PS50262"/>
    </source>
</evidence>
<dbReference type="STRING" id="10228.B3RKL0"/>
<organism evidence="11 12">
    <name type="scientific">Trichoplax adhaerens</name>
    <name type="common">Trichoplax reptans</name>
    <dbReference type="NCBI Taxonomy" id="10228"/>
    <lineage>
        <taxon>Eukaryota</taxon>
        <taxon>Metazoa</taxon>
        <taxon>Placozoa</taxon>
        <taxon>Uniplacotomia</taxon>
        <taxon>Trichoplacea</taxon>
        <taxon>Trichoplacidae</taxon>
        <taxon>Trichoplax</taxon>
    </lineage>
</organism>
<dbReference type="AlphaFoldDB" id="B3RKL0"/>
<evidence type="ECO:0000256" key="4">
    <source>
        <dbReference type="ARBA" id="ARBA00023040"/>
    </source>
</evidence>
<dbReference type="Pfam" id="PF00001">
    <property type="entry name" value="7tm_1"/>
    <property type="match status" value="1"/>
</dbReference>
<evidence type="ECO:0000256" key="3">
    <source>
        <dbReference type="ARBA" id="ARBA00022989"/>
    </source>
</evidence>
<gene>
    <name evidence="11" type="ORF">TRIADDRAFT_52809</name>
</gene>
<evidence type="ECO:0000256" key="5">
    <source>
        <dbReference type="ARBA" id="ARBA00023136"/>
    </source>
</evidence>
<dbReference type="SUPFAM" id="SSF81321">
    <property type="entry name" value="Family A G protein-coupled receptor-like"/>
    <property type="match status" value="1"/>
</dbReference>
<dbReference type="Gene3D" id="1.20.1070.10">
    <property type="entry name" value="Rhodopsin 7-helix transmembrane proteins"/>
    <property type="match status" value="1"/>
</dbReference>
<evidence type="ECO:0000256" key="6">
    <source>
        <dbReference type="ARBA" id="ARBA00023170"/>
    </source>
</evidence>
<proteinExistence type="inferred from homology"/>
<dbReference type="PANTHER" id="PTHR24235:SF29">
    <property type="entry name" value="GH23382P"/>
    <property type="match status" value="1"/>
</dbReference>
<dbReference type="PROSITE" id="PS00237">
    <property type="entry name" value="G_PROTEIN_RECEP_F1_1"/>
    <property type="match status" value="1"/>
</dbReference>
<dbReference type="eggNOG" id="KOG4219">
    <property type="taxonomic scope" value="Eukaryota"/>
</dbReference>
<dbReference type="CTD" id="6750328"/>
<protein>
    <recommendedName>
        <fullName evidence="10">G-protein coupled receptors family 1 profile domain-containing protein</fullName>
    </recommendedName>
</protein>
<accession>B3RKL0</accession>
<dbReference type="GO" id="GO:0004930">
    <property type="term" value="F:G protein-coupled receptor activity"/>
    <property type="evidence" value="ECO:0007669"/>
    <property type="project" value="UniProtKB-KW"/>
</dbReference>
<feature type="transmembrane region" description="Helical" evidence="9">
    <location>
        <begin position="272"/>
        <end position="299"/>
    </location>
</feature>
<dbReference type="InParanoid" id="B3RKL0"/>
<keyword evidence="2 8" id="KW-0812">Transmembrane</keyword>
<dbReference type="RefSeq" id="XP_002109114.1">
    <property type="nucleotide sequence ID" value="XM_002109078.1"/>
</dbReference>
<evidence type="ECO:0000256" key="8">
    <source>
        <dbReference type="RuleBase" id="RU000688"/>
    </source>
</evidence>
<evidence type="ECO:0000256" key="7">
    <source>
        <dbReference type="ARBA" id="ARBA00023224"/>
    </source>
</evidence>
<keyword evidence="4 8" id="KW-0297">G-protein coupled receptor</keyword>
<dbReference type="FunCoup" id="B3RKL0">
    <property type="interactions" value="527"/>
</dbReference>
<reference evidence="11 12" key="1">
    <citation type="journal article" date="2008" name="Nature">
        <title>The Trichoplax genome and the nature of placozoans.</title>
        <authorList>
            <person name="Srivastava M."/>
            <person name="Begovic E."/>
            <person name="Chapman J."/>
            <person name="Putnam N.H."/>
            <person name="Hellsten U."/>
            <person name="Kawashima T."/>
            <person name="Kuo A."/>
            <person name="Mitros T."/>
            <person name="Salamov A."/>
            <person name="Carpenter M.L."/>
            <person name="Signorovitch A.Y."/>
            <person name="Moreno M.A."/>
            <person name="Kamm K."/>
            <person name="Grimwood J."/>
            <person name="Schmutz J."/>
            <person name="Shapiro H."/>
            <person name="Grigoriev I.V."/>
            <person name="Buss L.W."/>
            <person name="Schierwater B."/>
            <person name="Dellaporta S.L."/>
            <person name="Rokhsar D.S."/>
        </authorList>
    </citation>
    <scope>NUCLEOTIDE SEQUENCE [LARGE SCALE GENOMIC DNA]</scope>
    <source>
        <strain evidence="11 12">Grell-BS-1999</strain>
    </source>
</reference>
<dbReference type="GeneID" id="6750328"/>
<dbReference type="OrthoDB" id="10055255at2759"/>
<feature type="transmembrane region" description="Helical" evidence="9">
    <location>
        <begin position="94"/>
        <end position="115"/>
    </location>
</feature>
<keyword evidence="7 8" id="KW-0807">Transducer</keyword>
<sequence>MNTFNLTNLFPPNIRQIYRYVVGIFIPTHATGLILNILLLKLLSTNKIFQKTTYRLIRMSVISDTISASTALIMFIMITFGNLDFVAGSNLCRIGLTILLTSYAVSMMNLALIAVDRYFVIIRPFSPFYRNHKRRFLITTEILIWLVSISAASPMSLYMSSYPDFPTTCDFPVMGVNESVYLLHWSFISYAIPTATIAMSYAKVAIYQKNYVRPGIRTSEQLHEDFTKRRKFIKVLIYITSCYILLSLPYFVCSIIASIIQKSVVYLSPDNVNLFIAGYFISGLVLSIHFLNPLIYVTFDKQIRAGIISEVKNLFHSSM</sequence>
<dbReference type="CDD" id="cd00637">
    <property type="entry name" value="7tm_classA_rhodopsin-like"/>
    <property type="match status" value="1"/>
</dbReference>
<dbReference type="EMBL" id="DS985241">
    <property type="protein sequence ID" value="EDV29912.1"/>
    <property type="molecule type" value="Genomic_DNA"/>
</dbReference>
<keyword evidence="6 8" id="KW-0675">Receptor</keyword>
<comment type="subcellular location">
    <subcellularLocation>
        <location evidence="1">Membrane</location>
        <topology evidence="1">Multi-pass membrane protein</topology>
    </subcellularLocation>
</comment>
<evidence type="ECO:0000256" key="2">
    <source>
        <dbReference type="ARBA" id="ARBA00022692"/>
    </source>
</evidence>
<evidence type="ECO:0000313" key="11">
    <source>
        <dbReference type="EMBL" id="EDV29912.1"/>
    </source>
</evidence>
<keyword evidence="3 9" id="KW-1133">Transmembrane helix</keyword>
<feature type="transmembrane region" description="Helical" evidence="9">
    <location>
        <begin position="20"/>
        <end position="40"/>
    </location>
</feature>
<keyword evidence="12" id="KW-1185">Reference proteome</keyword>
<feature type="transmembrane region" description="Helical" evidence="9">
    <location>
        <begin position="136"/>
        <end position="159"/>
    </location>
</feature>
<evidence type="ECO:0000256" key="9">
    <source>
        <dbReference type="SAM" id="Phobius"/>
    </source>
</evidence>
<dbReference type="GO" id="GO:0016020">
    <property type="term" value="C:membrane"/>
    <property type="evidence" value="ECO:0007669"/>
    <property type="project" value="UniProtKB-SubCell"/>
</dbReference>
<dbReference type="PhylomeDB" id="B3RKL0"/>